<feature type="signal peptide" evidence="5">
    <location>
        <begin position="1"/>
        <end position="23"/>
    </location>
</feature>
<proteinExistence type="predicted"/>
<evidence type="ECO:0000313" key="7">
    <source>
        <dbReference type="Proteomes" id="UP000501568"/>
    </source>
</evidence>
<sequence length="247" mass="27818">MRKFTCTALLLGALPALPLPAAAAAQVEETQPNDGGQQDRAAQDRDALNAAMAHIRAGEPARAIPLLDPLLARFDAENADETRNVYCAQNQQMMILYSALGRQAEGNRDTQVLDSTWCTALWMKGFALIDLERPEEALGYYRRATELSPFSPQYFVELGYAYKELGQWEESAKAYRQAAEGAQMAFQDEERDRWLRRAWYGEAYAFIELGRWAEAEALLRKCLEVAPGDEKVLSELRYIAENRTDGK</sequence>
<dbReference type="AlphaFoldDB" id="A0A6G6Y6P7"/>
<dbReference type="Gene3D" id="1.25.40.10">
    <property type="entry name" value="Tetratricopeptide repeat domain"/>
    <property type="match status" value="2"/>
</dbReference>
<protein>
    <submittedName>
        <fullName evidence="6">Tetratricopeptide repeat protein</fullName>
    </submittedName>
</protein>
<evidence type="ECO:0000256" key="1">
    <source>
        <dbReference type="ARBA" id="ARBA00022737"/>
    </source>
</evidence>
<dbReference type="InterPro" id="IPR013105">
    <property type="entry name" value="TPR_2"/>
</dbReference>
<dbReference type="SMART" id="SM00028">
    <property type="entry name" value="TPR"/>
    <property type="match status" value="3"/>
</dbReference>
<dbReference type="Proteomes" id="UP000501568">
    <property type="component" value="Chromosome"/>
</dbReference>
<feature type="repeat" description="TPR" evidence="3">
    <location>
        <begin position="196"/>
        <end position="229"/>
    </location>
</feature>
<keyword evidence="2 3" id="KW-0802">TPR repeat</keyword>
<dbReference type="PANTHER" id="PTHR44943:SF8">
    <property type="entry name" value="TPR REPEAT-CONTAINING PROTEIN MJ0263"/>
    <property type="match status" value="1"/>
</dbReference>
<feature type="region of interest" description="Disordered" evidence="4">
    <location>
        <begin position="25"/>
        <end position="44"/>
    </location>
</feature>
<dbReference type="InterPro" id="IPR019734">
    <property type="entry name" value="TPR_rpt"/>
</dbReference>
<reference evidence="6 7" key="1">
    <citation type="submission" date="2020-02" db="EMBL/GenBank/DDBJ databases">
        <authorList>
            <person name="Zheng R.K."/>
            <person name="Sun C.M."/>
        </authorList>
    </citation>
    <scope>NUCLEOTIDE SEQUENCE [LARGE SCALE GENOMIC DNA]</scope>
    <source>
        <strain evidence="7">zrk23</strain>
    </source>
</reference>
<evidence type="ECO:0000256" key="5">
    <source>
        <dbReference type="SAM" id="SignalP"/>
    </source>
</evidence>
<dbReference type="KEGG" id="spzr:G5C33_12845"/>
<organism evidence="6 7">
    <name type="scientific">Stakelama tenebrarum</name>
    <dbReference type="NCBI Taxonomy" id="2711215"/>
    <lineage>
        <taxon>Bacteria</taxon>
        <taxon>Pseudomonadati</taxon>
        <taxon>Pseudomonadota</taxon>
        <taxon>Alphaproteobacteria</taxon>
        <taxon>Sphingomonadales</taxon>
        <taxon>Sphingomonadaceae</taxon>
        <taxon>Stakelama</taxon>
    </lineage>
</organism>
<dbReference type="Pfam" id="PF13432">
    <property type="entry name" value="TPR_16"/>
    <property type="match status" value="1"/>
</dbReference>
<gene>
    <name evidence="6" type="ORF">G5C33_12845</name>
</gene>
<keyword evidence="7" id="KW-1185">Reference proteome</keyword>
<dbReference type="InterPro" id="IPR011990">
    <property type="entry name" value="TPR-like_helical_dom_sf"/>
</dbReference>
<keyword evidence="5" id="KW-0732">Signal</keyword>
<dbReference type="SUPFAM" id="SSF48452">
    <property type="entry name" value="TPR-like"/>
    <property type="match status" value="1"/>
</dbReference>
<dbReference type="RefSeq" id="WP_165327586.1">
    <property type="nucleotide sequence ID" value="NZ_CP049109.1"/>
</dbReference>
<dbReference type="PANTHER" id="PTHR44943">
    <property type="entry name" value="CELLULOSE SYNTHASE OPERON PROTEIN C"/>
    <property type="match status" value="1"/>
</dbReference>
<accession>A0A6G6Y6P7</accession>
<feature type="chain" id="PRO_5026163936" evidence="5">
    <location>
        <begin position="24"/>
        <end position="247"/>
    </location>
</feature>
<dbReference type="PROSITE" id="PS50005">
    <property type="entry name" value="TPR"/>
    <property type="match status" value="1"/>
</dbReference>
<evidence type="ECO:0000313" key="6">
    <source>
        <dbReference type="EMBL" id="QIG80579.1"/>
    </source>
</evidence>
<dbReference type="Pfam" id="PF07719">
    <property type="entry name" value="TPR_2"/>
    <property type="match status" value="1"/>
</dbReference>
<evidence type="ECO:0000256" key="4">
    <source>
        <dbReference type="SAM" id="MobiDB-lite"/>
    </source>
</evidence>
<name>A0A6G6Y6P7_9SPHN</name>
<evidence type="ECO:0000256" key="3">
    <source>
        <dbReference type="PROSITE-ProRule" id="PRU00339"/>
    </source>
</evidence>
<evidence type="ECO:0000256" key="2">
    <source>
        <dbReference type="ARBA" id="ARBA00022803"/>
    </source>
</evidence>
<keyword evidence="1" id="KW-0677">Repeat</keyword>
<dbReference type="InterPro" id="IPR051685">
    <property type="entry name" value="Ycf3/AcsC/BcsC/TPR_MFPF"/>
</dbReference>
<dbReference type="EMBL" id="CP049109">
    <property type="protein sequence ID" value="QIG80579.1"/>
    <property type="molecule type" value="Genomic_DNA"/>
</dbReference>